<protein>
    <submittedName>
        <fullName evidence="2">Uncharacterized protein</fullName>
    </submittedName>
</protein>
<dbReference type="EMBL" id="PKMF04000516">
    <property type="protein sequence ID" value="KAK7827692.1"/>
    <property type="molecule type" value="Genomic_DNA"/>
</dbReference>
<feature type="region of interest" description="Disordered" evidence="1">
    <location>
        <begin position="172"/>
        <end position="205"/>
    </location>
</feature>
<reference evidence="2 3" key="1">
    <citation type="journal article" date="2018" name="Sci. Data">
        <title>The draft genome sequence of cork oak.</title>
        <authorList>
            <person name="Ramos A.M."/>
            <person name="Usie A."/>
            <person name="Barbosa P."/>
            <person name="Barros P.M."/>
            <person name="Capote T."/>
            <person name="Chaves I."/>
            <person name="Simoes F."/>
            <person name="Abreu I."/>
            <person name="Carrasquinho I."/>
            <person name="Faro C."/>
            <person name="Guimaraes J.B."/>
            <person name="Mendonca D."/>
            <person name="Nobrega F."/>
            <person name="Rodrigues L."/>
            <person name="Saibo N.J.M."/>
            <person name="Varela M.C."/>
            <person name="Egas C."/>
            <person name="Matos J."/>
            <person name="Miguel C.M."/>
            <person name="Oliveira M.M."/>
            <person name="Ricardo C.P."/>
            <person name="Goncalves S."/>
        </authorList>
    </citation>
    <scope>NUCLEOTIDE SEQUENCE [LARGE SCALE GENOMIC DNA]</scope>
    <source>
        <strain evidence="3">cv. HL8</strain>
    </source>
</reference>
<keyword evidence="3" id="KW-1185">Reference proteome</keyword>
<name>A0AAW0JLV0_QUESU</name>
<organism evidence="2 3">
    <name type="scientific">Quercus suber</name>
    <name type="common">Cork oak</name>
    <dbReference type="NCBI Taxonomy" id="58331"/>
    <lineage>
        <taxon>Eukaryota</taxon>
        <taxon>Viridiplantae</taxon>
        <taxon>Streptophyta</taxon>
        <taxon>Embryophyta</taxon>
        <taxon>Tracheophyta</taxon>
        <taxon>Spermatophyta</taxon>
        <taxon>Magnoliopsida</taxon>
        <taxon>eudicotyledons</taxon>
        <taxon>Gunneridae</taxon>
        <taxon>Pentapetalae</taxon>
        <taxon>rosids</taxon>
        <taxon>fabids</taxon>
        <taxon>Fagales</taxon>
        <taxon>Fagaceae</taxon>
        <taxon>Quercus</taxon>
    </lineage>
</organism>
<gene>
    <name evidence="2" type="ORF">CFP56_030863</name>
</gene>
<proteinExistence type="predicted"/>
<feature type="region of interest" description="Disordered" evidence="1">
    <location>
        <begin position="222"/>
        <end position="242"/>
    </location>
</feature>
<accession>A0AAW0JLV0</accession>
<evidence type="ECO:0000256" key="1">
    <source>
        <dbReference type="SAM" id="MobiDB-lite"/>
    </source>
</evidence>
<comment type="caution">
    <text evidence="2">The sequence shown here is derived from an EMBL/GenBank/DDBJ whole genome shotgun (WGS) entry which is preliminary data.</text>
</comment>
<dbReference type="AlphaFoldDB" id="A0AAW0JLV0"/>
<sequence length="242" mass="27164">MDSESVGDFGRRVFVEMLELECVGEKEIVFKQLLYGLRGHANYLARGDINPEMAASLASKWSRGFMSHDTHYQRCLCPNVPSSLCFAHKPISNNLRLSRGLSPKMSPTLMDSVANPSNVTGKSKRVKRKSGKVESFEGQTSTNLELLKARFLNLNLSKRDLNSQGKRKVIVAFDEEEEESPEPPLATKRSRSTSIQIREPSDQAQAISEDIPEAIPSQVQQLMKCAGRKPSQIERRSKLRED</sequence>
<feature type="region of interest" description="Disordered" evidence="1">
    <location>
        <begin position="107"/>
        <end position="135"/>
    </location>
</feature>
<feature type="compositionally biased region" description="Polar residues" evidence="1">
    <location>
        <begin position="192"/>
        <end position="205"/>
    </location>
</feature>
<dbReference type="Proteomes" id="UP000237347">
    <property type="component" value="Unassembled WGS sequence"/>
</dbReference>
<evidence type="ECO:0000313" key="2">
    <source>
        <dbReference type="EMBL" id="KAK7827692.1"/>
    </source>
</evidence>
<evidence type="ECO:0000313" key="3">
    <source>
        <dbReference type="Proteomes" id="UP000237347"/>
    </source>
</evidence>
<feature type="compositionally biased region" description="Basic and acidic residues" evidence="1">
    <location>
        <begin position="231"/>
        <end position="242"/>
    </location>
</feature>